<evidence type="ECO:0000313" key="2">
    <source>
        <dbReference type="Proteomes" id="UP000595814"/>
    </source>
</evidence>
<sequence length="143" mass="16685">MIFIIFVLVAFWFLCIYSLYGIGVIIKTIFKTYKKSYDELEIKTIKDSLAISMILIVILHFIQLIFSFYSVKYRPIITPITDSAINNNINIHSLFFDCILIGFIYNIKRFKYGLIAKRQFWDPILIILTVTIILTIASFPPSL</sequence>
<reference evidence="1 2" key="1">
    <citation type="journal article" date="2022" name="Int. J. Syst. Evol. Microbiol.">
        <title>Miniphocaeibacter halophilus sp. nov., an ammonium-tolerant acetate-producing bacterium isolated from a biogas system.</title>
        <authorList>
            <person name="Schnurer A."/>
            <person name="Singh A."/>
            <person name="Bi S."/>
            <person name="Qiao W."/>
            <person name="Westerholm M."/>
        </authorList>
    </citation>
    <scope>NUCLEOTIDE SEQUENCE [LARGE SCALE GENOMIC DNA]</scope>
    <source>
        <strain evidence="1 2">AMB_01</strain>
    </source>
</reference>
<dbReference type="Proteomes" id="UP000595814">
    <property type="component" value="Chromosome"/>
</dbReference>
<dbReference type="EMBL" id="CP066744">
    <property type="protein sequence ID" value="QQK07280.1"/>
    <property type="molecule type" value="Genomic_DNA"/>
</dbReference>
<protein>
    <submittedName>
        <fullName evidence="1">Uncharacterized protein</fullName>
    </submittedName>
</protein>
<accession>A0AC61MP31</accession>
<name>A0AC61MP31_9FIRM</name>
<gene>
    <name evidence="1" type="ORF">JFY71_08115</name>
</gene>
<proteinExistence type="predicted"/>
<keyword evidence="2" id="KW-1185">Reference proteome</keyword>
<evidence type="ECO:0000313" key="1">
    <source>
        <dbReference type="EMBL" id="QQK07280.1"/>
    </source>
</evidence>
<organism evidence="1 2">
    <name type="scientific">Miniphocaeibacter halophilus</name>
    <dbReference type="NCBI Taxonomy" id="2931922"/>
    <lineage>
        <taxon>Bacteria</taxon>
        <taxon>Bacillati</taxon>
        <taxon>Bacillota</taxon>
        <taxon>Tissierellia</taxon>
        <taxon>Tissierellales</taxon>
        <taxon>Peptoniphilaceae</taxon>
        <taxon>Miniphocaeibacter</taxon>
    </lineage>
</organism>